<evidence type="ECO:0000313" key="3">
    <source>
        <dbReference type="Proteomes" id="UP000016648"/>
    </source>
</evidence>
<keyword evidence="3" id="KW-1185">Reference proteome</keyword>
<dbReference type="InterPro" id="IPR032320">
    <property type="entry name" value="GH18_BT1044-like"/>
</dbReference>
<dbReference type="Pfam" id="PF16141">
    <property type="entry name" value="GH18_BT1044-like"/>
    <property type="match status" value="2"/>
</dbReference>
<dbReference type="Gene3D" id="3.20.20.80">
    <property type="entry name" value="Glycosidases"/>
    <property type="match status" value="1"/>
</dbReference>
<dbReference type="PATRIC" id="fig|1115809.3.peg.683"/>
<proteinExistence type="predicted"/>
<protein>
    <submittedName>
        <fullName evidence="2">Putative lipoprotein</fullName>
    </submittedName>
</protein>
<feature type="signal peptide" evidence="1">
    <location>
        <begin position="1"/>
        <end position="22"/>
    </location>
</feature>
<organism evidence="2 3">
    <name type="scientific">Segatella baroniae F0067</name>
    <dbReference type="NCBI Taxonomy" id="1115809"/>
    <lineage>
        <taxon>Bacteria</taxon>
        <taxon>Pseudomonadati</taxon>
        <taxon>Bacteroidota</taxon>
        <taxon>Bacteroidia</taxon>
        <taxon>Bacteroidales</taxon>
        <taxon>Prevotellaceae</taxon>
        <taxon>Segatella</taxon>
    </lineage>
</organism>
<sequence length="411" mass="46985">MKKLYKKVLLTAGVILSMTACSDALDTEIKDPANLTVTNRSEAYYARLRDYKKSDHPVAMGWFGGWTGRSASLKSSLAGLPDSVDFVSLWGNWKNPTESQKEDLKFVQEKKGTKVLICWQIHDIGDQLTPEEPAGWKEKNPGKNFRHEFWGWGYEPEQQKKAVEKYARAILDTIAKYNYDGFDFDAEPYIPQIGFQPQEELWKAQGMMSYFIELLSKELGPRSGTGKLLVVDGMPEAIEAKMHDCFDYFILQVYHNSNSGYKDASSFQGRFDTQYQHYKNVMTPEQLCKKIIMTENFEDGANIESLRIKLAVGQQHRHDYDGLAAANMLRWVTTSTNINTGQVYQLPENEQYWGARSVIAYALWNPTINGVTYRKGGLGTFHMEYEYDKEGTINTYPCLRAAIQLQNPNNK</sequence>
<evidence type="ECO:0000256" key="1">
    <source>
        <dbReference type="SAM" id="SignalP"/>
    </source>
</evidence>
<comment type="caution">
    <text evidence="2">The sequence shown here is derived from an EMBL/GenBank/DDBJ whole genome shotgun (WGS) entry which is preliminary data.</text>
</comment>
<dbReference type="RefSeq" id="WP_021589150.1">
    <property type="nucleotide sequence ID" value="NZ_AWEY01000008.1"/>
</dbReference>
<dbReference type="AlphaFoldDB" id="U2P7A6"/>
<dbReference type="PROSITE" id="PS51257">
    <property type="entry name" value="PROKAR_LIPOPROTEIN"/>
    <property type="match status" value="1"/>
</dbReference>
<keyword evidence="2" id="KW-0449">Lipoprotein</keyword>
<evidence type="ECO:0000313" key="2">
    <source>
        <dbReference type="EMBL" id="ERK40021.1"/>
    </source>
</evidence>
<accession>U2P7A6</accession>
<gene>
    <name evidence="2" type="ORF">HMPREF9135_0208</name>
</gene>
<name>U2P7A6_9BACT</name>
<reference evidence="2 3" key="1">
    <citation type="submission" date="2013-08" db="EMBL/GenBank/DDBJ databases">
        <authorList>
            <person name="Durkin A.S."/>
            <person name="Haft D.R."/>
            <person name="McCorrison J."/>
            <person name="Torralba M."/>
            <person name="Gillis M."/>
            <person name="Haft D.H."/>
            <person name="Methe B."/>
            <person name="Sutton G."/>
            <person name="Nelson K.E."/>
        </authorList>
    </citation>
    <scope>NUCLEOTIDE SEQUENCE [LARGE SCALE GENOMIC DNA]</scope>
    <source>
        <strain evidence="2 3">F0067</strain>
    </source>
</reference>
<keyword evidence="1" id="KW-0732">Signal</keyword>
<feature type="chain" id="PRO_5004632290" evidence="1">
    <location>
        <begin position="23"/>
        <end position="411"/>
    </location>
</feature>
<dbReference type="Proteomes" id="UP000016648">
    <property type="component" value="Unassembled WGS sequence"/>
</dbReference>
<dbReference type="SUPFAM" id="SSF51445">
    <property type="entry name" value="(Trans)glycosidases"/>
    <property type="match status" value="1"/>
</dbReference>
<dbReference type="InterPro" id="IPR017853">
    <property type="entry name" value="GH"/>
</dbReference>
<dbReference type="EMBL" id="AWEY01000008">
    <property type="protein sequence ID" value="ERK40021.1"/>
    <property type="molecule type" value="Genomic_DNA"/>
</dbReference>